<dbReference type="Proteomes" id="UP000287033">
    <property type="component" value="Unassembled WGS sequence"/>
</dbReference>
<evidence type="ECO:0000313" key="2">
    <source>
        <dbReference type="Proteomes" id="UP000287033"/>
    </source>
</evidence>
<dbReference type="AlphaFoldDB" id="A0A401RM38"/>
<name>A0A401RM38_CHIPU</name>
<gene>
    <name evidence="1" type="ORF">chiPu_0021780</name>
</gene>
<comment type="caution">
    <text evidence="1">The sequence shown here is derived from an EMBL/GenBank/DDBJ whole genome shotgun (WGS) entry which is preliminary data.</text>
</comment>
<protein>
    <submittedName>
        <fullName evidence="1">Uncharacterized protein</fullName>
    </submittedName>
</protein>
<organism evidence="1 2">
    <name type="scientific">Chiloscyllium punctatum</name>
    <name type="common">Brownbanded bambooshark</name>
    <name type="synonym">Hemiscyllium punctatum</name>
    <dbReference type="NCBI Taxonomy" id="137246"/>
    <lineage>
        <taxon>Eukaryota</taxon>
        <taxon>Metazoa</taxon>
        <taxon>Chordata</taxon>
        <taxon>Craniata</taxon>
        <taxon>Vertebrata</taxon>
        <taxon>Chondrichthyes</taxon>
        <taxon>Elasmobranchii</taxon>
        <taxon>Galeomorphii</taxon>
        <taxon>Galeoidea</taxon>
        <taxon>Orectolobiformes</taxon>
        <taxon>Hemiscylliidae</taxon>
        <taxon>Chiloscyllium</taxon>
    </lineage>
</organism>
<evidence type="ECO:0000313" key="1">
    <source>
        <dbReference type="EMBL" id="GCC19160.1"/>
    </source>
</evidence>
<reference evidence="1 2" key="1">
    <citation type="journal article" date="2018" name="Nat. Ecol. Evol.">
        <title>Shark genomes provide insights into elasmobranch evolution and the origin of vertebrates.</title>
        <authorList>
            <person name="Hara Y"/>
            <person name="Yamaguchi K"/>
            <person name="Onimaru K"/>
            <person name="Kadota M"/>
            <person name="Koyanagi M"/>
            <person name="Keeley SD"/>
            <person name="Tatsumi K"/>
            <person name="Tanaka K"/>
            <person name="Motone F"/>
            <person name="Kageyama Y"/>
            <person name="Nozu R"/>
            <person name="Adachi N"/>
            <person name="Nishimura O"/>
            <person name="Nakagawa R"/>
            <person name="Tanegashima C"/>
            <person name="Kiyatake I"/>
            <person name="Matsumoto R"/>
            <person name="Murakumo K"/>
            <person name="Nishida K"/>
            <person name="Terakita A"/>
            <person name="Kuratani S"/>
            <person name="Sato K"/>
            <person name="Hyodo S Kuraku.S."/>
        </authorList>
    </citation>
    <scope>NUCLEOTIDE SEQUENCE [LARGE SCALE GENOMIC DNA]</scope>
</reference>
<proteinExistence type="predicted"/>
<keyword evidence="2" id="KW-1185">Reference proteome</keyword>
<accession>A0A401RM38</accession>
<sequence length="42" mass="4677">PASHHPVARSMVYPVIFLFERIYYPVLAAVSITGEAMQLAMV</sequence>
<feature type="non-terminal residue" evidence="1">
    <location>
        <position position="1"/>
    </location>
</feature>
<dbReference type="EMBL" id="BEZZ01004786">
    <property type="protein sequence ID" value="GCC19160.1"/>
    <property type="molecule type" value="Genomic_DNA"/>
</dbReference>